<feature type="transmembrane region" description="Helical" evidence="7">
    <location>
        <begin position="92"/>
        <end position="115"/>
    </location>
</feature>
<keyword evidence="4 7" id="KW-0812">Transmembrane</keyword>
<feature type="transmembrane region" description="Helical" evidence="7">
    <location>
        <begin position="313"/>
        <end position="339"/>
    </location>
</feature>
<keyword evidence="2" id="KW-0813">Transport</keyword>
<dbReference type="PANTHER" id="PTHR43823">
    <property type="entry name" value="SPORULATION PROTEIN YKVU"/>
    <property type="match status" value="1"/>
</dbReference>
<name>A0ABT1SM57_9FIRM</name>
<dbReference type="PANTHER" id="PTHR43823:SF3">
    <property type="entry name" value="MULTIDRUG EXPORT PROTEIN MEPA"/>
    <property type="match status" value="1"/>
</dbReference>
<evidence type="ECO:0000256" key="2">
    <source>
        <dbReference type="ARBA" id="ARBA00022448"/>
    </source>
</evidence>
<dbReference type="EMBL" id="JANGCH010000009">
    <property type="protein sequence ID" value="MCQ5122093.1"/>
    <property type="molecule type" value="Genomic_DNA"/>
</dbReference>
<feature type="transmembrane region" description="Helical" evidence="7">
    <location>
        <begin position="164"/>
        <end position="187"/>
    </location>
</feature>
<gene>
    <name evidence="8" type="ORF">NE663_07460</name>
</gene>
<evidence type="ECO:0000256" key="3">
    <source>
        <dbReference type="ARBA" id="ARBA00022475"/>
    </source>
</evidence>
<feature type="transmembrane region" description="Helical" evidence="7">
    <location>
        <begin position="389"/>
        <end position="409"/>
    </location>
</feature>
<evidence type="ECO:0000256" key="6">
    <source>
        <dbReference type="ARBA" id="ARBA00023136"/>
    </source>
</evidence>
<keyword evidence="6 7" id="KW-0472">Membrane</keyword>
<feature type="transmembrane region" description="Helical" evidence="7">
    <location>
        <begin position="135"/>
        <end position="152"/>
    </location>
</feature>
<feature type="transmembrane region" description="Helical" evidence="7">
    <location>
        <begin position="20"/>
        <end position="41"/>
    </location>
</feature>
<sequence>MKQKGLLEGKVSRVYIRYLIPTIIALASQSLYCLADVYFIARGSGSVGLAALNIAMPIFTFYSAFGLLMGIGGATTISILEGQNKLRQKHAAFTLALLFTIVVTLLMTIVGLLFMEEIALFLGATAELLPYVVDYMTPIHLLSVFAVLSYALQVLIRGDHAPNLVMAAMLISNFTNIVLDYVFVVLLDGAMQGAAIATGIAPIIAVFLLSTHFFKKDCSLRFTKHGFSFSLLGRIFANGMASALMEISVSVVVVVMNYVILRVGDALYLAAYAIITNIAYVAKGIINGFAQAAQPLFSTNFGAGHYKRVRHSFYVAFGITCMSGIGAYLMMAVFPNAVVSLFASGDHSLSEIAARGVRLYFLCLPFLCANTVMMYYFQSIELAYRSMGLSLLRGFVLVLLYLALLSTAYQMNGVWLSVSAAEGTSFLLGGGMVITYMRKERKERLDVTDLGHGIVK</sequence>
<protein>
    <submittedName>
        <fullName evidence="8">MATE family efflux transporter</fullName>
    </submittedName>
</protein>
<keyword evidence="5 7" id="KW-1133">Transmembrane helix</keyword>
<feature type="transmembrane region" description="Helical" evidence="7">
    <location>
        <begin position="235"/>
        <end position="260"/>
    </location>
</feature>
<feature type="transmembrane region" description="Helical" evidence="7">
    <location>
        <begin position="193"/>
        <end position="214"/>
    </location>
</feature>
<dbReference type="Pfam" id="PF01554">
    <property type="entry name" value="MatE"/>
    <property type="match status" value="2"/>
</dbReference>
<comment type="caution">
    <text evidence="8">The sequence shown here is derived from an EMBL/GenBank/DDBJ whole genome shotgun (WGS) entry which is preliminary data.</text>
</comment>
<feature type="transmembrane region" description="Helical" evidence="7">
    <location>
        <begin position="61"/>
        <end position="80"/>
    </location>
</feature>
<feature type="transmembrane region" description="Helical" evidence="7">
    <location>
        <begin position="415"/>
        <end position="436"/>
    </location>
</feature>
<dbReference type="InterPro" id="IPR002528">
    <property type="entry name" value="MATE_fam"/>
</dbReference>
<evidence type="ECO:0000313" key="9">
    <source>
        <dbReference type="Proteomes" id="UP001524435"/>
    </source>
</evidence>
<evidence type="ECO:0000256" key="1">
    <source>
        <dbReference type="ARBA" id="ARBA00004651"/>
    </source>
</evidence>
<keyword evidence="3" id="KW-1003">Cell membrane</keyword>
<accession>A0ABT1SM57</accession>
<dbReference type="Proteomes" id="UP001524435">
    <property type="component" value="Unassembled WGS sequence"/>
</dbReference>
<dbReference type="InterPro" id="IPR051327">
    <property type="entry name" value="MATE_MepA_subfamily"/>
</dbReference>
<feature type="transmembrane region" description="Helical" evidence="7">
    <location>
        <begin position="266"/>
        <end position="286"/>
    </location>
</feature>
<dbReference type="RefSeq" id="WP_256197994.1">
    <property type="nucleotide sequence ID" value="NZ_CALVCM010000011.1"/>
</dbReference>
<dbReference type="PIRSF" id="PIRSF006603">
    <property type="entry name" value="DinF"/>
    <property type="match status" value="1"/>
</dbReference>
<evidence type="ECO:0000256" key="7">
    <source>
        <dbReference type="SAM" id="Phobius"/>
    </source>
</evidence>
<keyword evidence="9" id="KW-1185">Reference proteome</keyword>
<organism evidence="8 9">
    <name type="scientific">Massilicoli timonensis</name>
    <dbReference type="NCBI Taxonomy" id="2015901"/>
    <lineage>
        <taxon>Bacteria</taxon>
        <taxon>Bacillati</taxon>
        <taxon>Bacillota</taxon>
        <taxon>Erysipelotrichia</taxon>
        <taxon>Erysipelotrichales</taxon>
        <taxon>Erysipelotrichaceae</taxon>
        <taxon>Massilicoli</taxon>
    </lineage>
</organism>
<evidence type="ECO:0000256" key="5">
    <source>
        <dbReference type="ARBA" id="ARBA00022989"/>
    </source>
</evidence>
<proteinExistence type="predicted"/>
<comment type="subcellular location">
    <subcellularLocation>
        <location evidence="1">Cell membrane</location>
        <topology evidence="1">Multi-pass membrane protein</topology>
    </subcellularLocation>
</comment>
<evidence type="ECO:0000256" key="4">
    <source>
        <dbReference type="ARBA" id="ARBA00022692"/>
    </source>
</evidence>
<feature type="transmembrane region" description="Helical" evidence="7">
    <location>
        <begin position="359"/>
        <end position="377"/>
    </location>
</feature>
<dbReference type="InterPro" id="IPR048279">
    <property type="entry name" value="MdtK-like"/>
</dbReference>
<reference evidence="8 9" key="1">
    <citation type="submission" date="2022-06" db="EMBL/GenBank/DDBJ databases">
        <title>Isolation of gut microbiota from human fecal samples.</title>
        <authorList>
            <person name="Pamer E.G."/>
            <person name="Barat B."/>
            <person name="Waligurski E."/>
            <person name="Medina S."/>
            <person name="Paddock L."/>
            <person name="Mostad J."/>
        </authorList>
    </citation>
    <scope>NUCLEOTIDE SEQUENCE [LARGE SCALE GENOMIC DNA]</scope>
    <source>
        <strain evidence="8 9">DFI.6.1</strain>
    </source>
</reference>
<evidence type="ECO:0000313" key="8">
    <source>
        <dbReference type="EMBL" id="MCQ5122093.1"/>
    </source>
</evidence>